<feature type="compositionally biased region" description="Low complexity" evidence="7">
    <location>
        <begin position="43"/>
        <end position="77"/>
    </location>
</feature>
<keyword evidence="2 8" id="KW-0812">Transmembrane</keyword>
<evidence type="ECO:0000256" key="1">
    <source>
        <dbReference type="ARBA" id="ARBA00004370"/>
    </source>
</evidence>
<keyword evidence="6" id="KW-0456">Lyase</keyword>
<feature type="compositionally biased region" description="Low complexity" evidence="7">
    <location>
        <begin position="1078"/>
        <end position="1095"/>
    </location>
</feature>
<dbReference type="GO" id="GO:0005886">
    <property type="term" value="C:plasma membrane"/>
    <property type="evidence" value="ECO:0007669"/>
    <property type="project" value="TreeGrafter"/>
</dbReference>
<dbReference type="GO" id="GO:0035556">
    <property type="term" value="P:intracellular signal transduction"/>
    <property type="evidence" value="ECO:0007669"/>
    <property type="project" value="InterPro"/>
</dbReference>
<evidence type="ECO:0000256" key="6">
    <source>
        <dbReference type="ARBA" id="ARBA00023239"/>
    </source>
</evidence>
<keyword evidence="12" id="KW-1185">Reference proteome</keyword>
<feature type="compositionally biased region" description="Gly residues" evidence="7">
    <location>
        <begin position="1019"/>
        <end position="1042"/>
    </location>
</feature>
<evidence type="ECO:0000259" key="10">
    <source>
        <dbReference type="PROSITE" id="PS50839"/>
    </source>
</evidence>
<dbReference type="InterPro" id="IPR029787">
    <property type="entry name" value="Nucleotide_cyclase"/>
</dbReference>
<proteinExistence type="predicted"/>
<dbReference type="AlphaFoldDB" id="A0A150GEF0"/>
<evidence type="ECO:0000256" key="3">
    <source>
        <dbReference type="ARBA" id="ARBA00022741"/>
    </source>
</evidence>
<dbReference type="PROSITE" id="PS50125">
    <property type="entry name" value="GUANYLATE_CYCLASE_2"/>
    <property type="match status" value="1"/>
</dbReference>
<evidence type="ECO:0000256" key="7">
    <source>
        <dbReference type="SAM" id="MobiDB-lite"/>
    </source>
</evidence>
<feature type="domain" description="CHASE" evidence="10">
    <location>
        <begin position="552"/>
        <end position="690"/>
    </location>
</feature>
<evidence type="ECO:0000256" key="8">
    <source>
        <dbReference type="SAM" id="Phobius"/>
    </source>
</evidence>
<evidence type="ECO:0008006" key="13">
    <source>
        <dbReference type="Google" id="ProtNLM"/>
    </source>
</evidence>
<accession>A0A150GEF0</accession>
<keyword evidence="5 8" id="KW-0472">Membrane</keyword>
<feature type="transmembrane region" description="Helical" evidence="8">
    <location>
        <begin position="735"/>
        <end position="759"/>
    </location>
</feature>
<dbReference type="Gene3D" id="3.30.70.1230">
    <property type="entry name" value="Nucleotide cyclase"/>
    <property type="match status" value="1"/>
</dbReference>
<dbReference type="PANTHER" id="PTHR11920">
    <property type="entry name" value="GUANYLYL CYCLASE"/>
    <property type="match status" value="1"/>
</dbReference>
<dbReference type="SUPFAM" id="SSF55073">
    <property type="entry name" value="Nucleotide cyclase"/>
    <property type="match status" value="1"/>
</dbReference>
<protein>
    <recommendedName>
        <fullName evidence="13">Guanylate cyclase domain-containing protein</fullName>
    </recommendedName>
</protein>
<dbReference type="Proteomes" id="UP000075714">
    <property type="component" value="Unassembled WGS sequence"/>
</dbReference>
<organism evidence="11 12">
    <name type="scientific">Gonium pectorale</name>
    <name type="common">Green alga</name>
    <dbReference type="NCBI Taxonomy" id="33097"/>
    <lineage>
        <taxon>Eukaryota</taxon>
        <taxon>Viridiplantae</taxon>
        <taxon>Chlorophyta</taxon>
        <taxon>core chlorophytes</taxon>
        <taxon>Chlorophyceae</taxon>
        <taxon>CS clade</taxon>
        <taxon>Chlamydomonadales</taxon>
        <taxon>Volvocaceae</taxon>
        <taxon>Gonium</taxon>
    </lineage>
</organism>
<name>A0A150GEF0_GONPE</name>
<comment type="caution">
    <text evidence="11">The sequence shown here is derived from an EMBL/GenBank/DDBJ whole genome shotgun (WGS) entry which is preliminary data.</text>
</comment>
<feature type="compositionally biased region" description="Gly residues" evidence="7">
    <location>
        <begin position="1138"/>
        <end position="1147"/>
    </location>
</feature>
<dbReference type="PANTHER" id="PTHR11920:SF335">
    <property type="entry name" value="GUANYLATE CYCLASE"/>
    <property type="match status" value="1"/>
</dbReference>
<feature type="domain" description="Guanylate cyclase" evidence="9">
    <location>
        <begin position="794"/>
        <end position="890"/>
    </location>
</feature>
<dbReference type="SMART" id="SM00044">
    <property type="entry name" value="CYCc"/>
    <property type="match status" value="1"/>
</dbReference>
<feature type="compositionally biased region" description="Gly residues" evidence="7">
    <location>
        <begin position="1055"/>
        <end position="1074"/>
    </location>
</feature>
<dbReference type="GO" id="GO:0000166">
    <property type="term" value="F:nucleotide binding"/>
    <property type="evidence" value="ECO:0007669"/>
    <property type="project" value="UniProtKB-KW"/>
</dbReference>
<keyword evidence="4 8" id="KW-1133">Transmembrane helix</keyword>
<dbReference type="InterPro" id="IPR001054">
    <property type="entry name" value="A/G_cyclase"/>
</dbReference>
<evidence type="ECO:0000256" key="4">
    <source>
        <dbReference type="ARBA" id="ARBA00022989"/>
    </source>
</evidence>
<feature type="transmembrane region" description="Helical" evidence="8">
    <location>
        <begin position="453"/>
        <end position="478"/>
    </location>
</feature>
<dbReference type="CDD" id="cd07302">
    <property type="entry name" value="CHD"/>
    <property type="match status" value="1"/>
</dbReference>
<evidence type="ECO:0000256" key="2">
    <source>
        <dbReference type="ARBA" id="ARBA00022692"/>
    </source>
</evidence>
<dbReference type="GO" id="GO:0004016">
    <property type="term" value="F:adenylate cyclase activity"/>
    <property type="evidence" value="ECO:0007669"/>
    <property type="project" value="TreeGrafter"/>
</dbReference>
<dbReference type="Pfam" id="PF00211">
    <property type="entry name" value="Guanylate_cyc"/>
    <property type="match status" value="1"/>
</dbReference>
<evidence type="ECO:0000313" key="12">
    <source>
        <dbReference type="Proteomes" id="UP000075714"/>
    </source>
</evidence>
<dbReference type="PROSITE" id="PS50839">
    <property type="entry name" value="CHASE"/>
    <property type="match status" value="1"/>
</dbReference>
<feature type="region of interest" description="Disordered" evidence="7">
    <location>
        <begin position="1014"/>
        <end position="1147"/>
    </location>
</feature>
<gene>
    <name evidence="11" type="ORF">GPECTOR_29g131</name>
</gene>
<evidence type="ECO:0000259" key="9">
    <source>
        <dbReference type="PROSITE" id="PS50125"/>
    </source>
</evidence>
<dbReference type="GO" id="GO:0004383">
    <property type="term" value="F:guanylate cyclase activity"/>
    <property type="evidence" value="ECO:0007669"/>
    <property type="project" value="TreeGrafter"/>
</dbReference>
<reference evidence="12" key="1">
    <citation type="journal article" date="2016" name="Nat. Commun.">
        <title>The Gonium pectorale genome demonstrates co-option of cell cycle regulation during the evolution of multicellularity.</title>
        <authorList>
            <person name="Hanschen E.R."/>
            <person name="Marriage T.N."/>
            <person name="Ferris P.J."/>
            <person name="Hamaji T."/>
            <person name="Toyoda A."/>
            <person name="Fujiyama A."/>
            <person name="Neme R."/>
            <person name="Noguchi H."/>
            <person name="Minakuchi Y."/>
            <person name="Suzuki M."/>
            <person name="Kawai-Toyooka H."/>
            <person name="Smith D.R."/>
            <person name="Sparks H."/>
            <person name="Anderson J."/>
            <person name="Bakaric R."/>
            <person name="Luria V."/>
            <person name="Karger A."/>
            <person name="Kirschner M.W."/>
            <person name="Durand P.M."/>
            <person name="Michod R.E."/>
            <person name="Nozaki H."/>
            <person name="Olson B.J."/>
        </authorList>
    </citation>
    <scope>NUCLEOTIDE SEQUENCE [LARGE SCALE GENOMIC DNA]</scope>
    <source>
        <strain evidence="12">NIES-2863</strain>
    </source>
</reference>
<evidence type="ECO:0000256" key="5">
    <source>
        <dbReference type="ARBA" id="ARBA00023136"/>
    </source>
</evidence>
<dbReference type="InterPro" id="IPR006189">
    <property type="entry name" value="CHASE_dom"/>
</dbReference>
<keyword evidence="3" id="KW-0547">Nucleotide-binding</keyword>
<dbReference type="OrthoDB" id="537944at2759"/>
<comment type="subcellular location">
    <subcellularLocation>
        <location evidence="1">Membrane</location>
    </subcellularLocation>
</comment>
<evidence type="ECO:0000313" key="11">
    <source>
        <dbReference type="EMBL" id="KXZ48227.1"/>
    </source>
</evidence>
<dbReference type="InterPro" id="IPR050401">
    <property type="entry name" value="Cyclic_nucleotide_synthase"/>
</dbReference>
<feature type="region of interest" description="Disordered" evidence="7">
    <location>
        <begin position="170"/>
        <end position="202"/>
    </location>
</feature>
<sequence>MEKEKASRARSSRDQQDVCLSLTPLYEGAVASGLESGPGGQPSLGSASASASAVASAHASASAGAGSSTVAIEVGSVQGDGDGSSGRAPARAGELVPRRHEQGPSALGAMAAAPGQALFPLPPRLDLGLLPRRQGSAPLGSPAGCQLVQSPGQAQQGTVAVRSPGLDPIADVCRAGGERSGPGGAASELSTGPSPGPKGQPAILSHAMSRRLREVMVSSAFAAAGSMADPHVAAAAATAPDAANAARGMGPASGPGRRRPGAAFEPLVDAAAAAASSDAGTGNATPGPFDSVPLRGTFAASTAGAGVTARENGCIVDEGDGDAVAFADASAGGGGISIDRSDLAGAIGEIGVSGQLDPRWLVAQRPSLPTSKSGEAVTLTDGSHNSWVDTMTMWSAVHRNGQELQRRRLAAGSGGAPFCAGVAFGAAPRRFIQRVRTQLVVMARVIVKDPTTIAVPVFLLVCLLAFGLWGVFSVSYAIRDGRVQAARNAATDFSNTLRSHITATMAPASTVKTLIELDPWWPSINATFHSVAPGLIQKGLATDAILTIVLAPQGIVSAIVPTGLPAWSQVYGLDLLQNKSWRGDALKTVVLHEQGMVMTGPSRLRAGMMGIVTRYAVFIDGAGPDETFGATGTAFNCSPCYVQPTPTSAGSRFWGFAQLNVDWEMLIRNTTHMYDLCERDGLNFNMTYIDPVTFVNRSIASCGTIKDSPVSVNISVMHNSWNLVVADARGWMPDWLPWVVLVVVLVSLWVAGAMAVIMINRREHMWLLQAMLPKKVIAALRRGEDYAEAFECVTVLFSDIVSYTTIASAMEPIKVVRLLNEMYSEFDALVDQFECYKVETIGDAFMAVCGTQGEDPVAAAVKMARLATAMIERTRVLVSADGQKIQIRIGEGRKRACLFAGRGDVTAQLLLQDPCSGFRIVARGPIEIKGKGQMLTHWLVPSHEERCSGGNGHSDGGGGRNSAADTVAFSGGFAGGGGDESQRDRTSAVVAVGSGGGTGQQAGSVSLSADGMLLELGRGRPGGGKAGGGGGGDSGRGSGTPLGSGSVWRMWRGGDQAGAGGGAAAGAPAGGGDGRIFSGPGVPSGSGARSVGASSTNSGALGKIRHTSVDLRLFQYGGSRNKTRRVSETLPPNYGPSSGAGGGKLYS</sequence>
<dbReference type="EMBL" id="LSYV01000030">
    <property type="protein sequence ID" value="KXZ48227.1"/>
    <property type="molecule type" value="Genomic_DNA"/>
</dbReference>
<feature type="region of interest" description="Disordered" evidence="7">
    <location>
        <begin position="30"/>
        <end position="95"/>
    </location>
</feature>
<dbReference type="GO" id="GO:0001653">
    <property type="term" value="F:peptide receptor activity"/>
    <property type="evidence" value="ECO:0007669"/>
    <property type="project" value="TreeGrafter"/>
</dbReference>
<dbReference type="GO" id="GO:0007168">
    <property type="term" value="P:receptor guanylyl cyclase signaling pathway"/>
    <property type="evidence" value="ECO:0007669"/>
    <property type="project" value="TreeGrafter"/>
</dbReference>